<sequence>MLSIINEKILAWQITVTPRTHFYFQRNQQYVNIRLLSQIIQNKKNINLKITLMLKFNANGAALAKPVKNGQQNSLI</sequence>
<dbReference type="KEGG" id="etr:ETAE_1901"/>
<name>A0AAU8P3G2_EDWPI</name>
<proteinExistence type="predicted"/>
<dbReference type="Proteomes" id="UP000002634">
    <property type="component" value="Chromosome"/>
</dbReference>
<evidence type="ECO:0000313" key="1">
    <source>
        <dbReference type="EMBL" id="ACY84738.1"/>
    </source>
</evidence>
<evidence type="ECO:0000313" key="2">
    <source>
        <dbReference type="Proteomes" id="UP000002634"/>
    </source>
</evidence>
<keyword evidence="2" id="KW-1185">Reference proteome</keyword>
<dbReference type="EMBL" id="CP001135">
    <property type="protein sequence ID" value="ACY84738.1"/>
    <property type="molecule type" value="Genomic_DNA"/>
</dbReference>
<organism evidence="1 2">
    <name type="scientific">Edwardsiella piscicida</name>
    <dbReference type="NCBI Taxonomy" id="1263550"/>
    <lineage>
        <taxon>Bacteria</taxon>
        <taxon>Pseudomonadati</taxon>
        <taxon>Pseudomonadota</taxon>
        <taxon>Gammaproteobacteria</taxon>
        <taxon>Enterobacterales</taxon>
        <taxon>Hafniaceae</taxon>
        <taxon>Edwardsiella</taxon>
    </lineage>
</organism>
<reference evidence="1 2" key="1">
    <citation type="journal article" date="2009" name="PLoS ONE">
        <title>Genome sequence of the versatile fish pathogen Edwardsiella tarda provides insights into its adaptation to broad host ranges and intracellular niches.</title>
        <authorList>
            <person name="Wang Q."/>
            <person name="Yang M."/>
            <person name="Xiao J."/>
            <person name="Wu H."/>
            <person name="Wang X."/>
            <person name="Lv Y."/>
            <person name="Xu L."/>
            <person name="Zheng H."/>
            <person name="Wang S."/>
            <person name="Zhao G."/>
            <person name="Liu Q."/>
            <person name="Zhang Y."/>
        </authorList>
    </citation>
    <scope>NUCLEOTIDE SEQUENCE [LARGE SCALE GENOMIC DNA]</scope>
    <source>
        <strain evidence="2">EIB202 / CCTCC M208068</strain>
    </source>
</reference>
<dbReference type="AlphaFoldDB" id="A0AAU8P3G2"/>
<protein>
    <submittedName>
        <fullName evidence="1">Uncharacterized protein</fullName>
    </submittedName>
</protein>
<gene>
    <name evidence="1" type="ordered locus">ETAE_1901</name>
</gene>
<accession>A0AAU8P3G2</accession>